<accession>D8PR51</accession>
<dbReference type="Proteomes" id="UP000007431">
    <property type="component" value="Unassembled WGS sequence"/>
</dbReference>
<feature type="compositionally biased region" description="Basic residues" evidence="1">
    <location>
        <begin position="147"/>
        <end position="162"/>
    </location>
</feature>
<feature type="region of interest" description="Disordered" evidence="1">
    <location>
        <begin position="496"/>
        <end position="530"/>
    </location>
</feature>
<protein>
    <submittedName>
        <fullName evidence="2">Uncharacterized protein</fullName>
    </submittedName>
</protein>
<organism evidence="3">
    <name type="scientific">Schizophyllum commune (strain H4-8 / FGSC 9210)</name>
    <name type="common">Split gill fungus</name>
    <dbReference type="NCBI Taxonomy" id="578458"/>
    <lineage>
        <taxon>Eukaryota</taxon>
        <taxon>Fungi</taxon>
        <taxon>Dikarya</taxon>
        <taxon>Basidiomycota</taxon>
        <taxon>Agaricomycotina</taxon>
        <taxon>Agaricomycetes</taxon>
        <taxon>Agaricomycetidae</taxon>
        <taxon>Agaricales</taxon>
        <taxon>Schizophyllaceae</taxon>
        <taxon>Schizophyllum</taxon>
    </lineage>
</organism>
<evidence type="ECO:0000313" key="3">
    <source>
        <dbReference type="Proteomes" id="UP000007431"/>
    </source>
</evidence>
<reference evidence="2 3" key="1">
    <citation type="journal article" date="2010" name="Nat. Biotechnol.">
        <title>Genome sequence of the model mushroom Schizophyllum commune.</title>
        <authorList>
            <person name="Ohm R.A."/>
            <person name="de Jong J.F."/>
            <person name="Lugones L.G."/>
            <person name="Aerts A."/>
            <person name="Kothe E."/>
            <person name="Stajich J.E."/>
            <person name="de Vries R.P."/>
            <person name="Record E."/>
            <person name="Levasseur A."/>
            <person name="Baker S.E."/>
            <person name="Bartholomew K.A."/>
            <person name="Coutinho P.M."/>
            <person name="Erdmann S."/>
            <person name="Fowler T.J."/>
            <person name="Gathman A.C."/>
            <person name="Lombard V."/>
            <person name="Henrissat B."/>
            <person name="Knabe N."/>
            <person name="Kuees U."/>
            <person name="Lilly W.W."/>
            <person name="Lindquist E."/>
            <person name="Lucas S."/>
            <person name="Magnuson J.K."/>
            <person name="Piumi F."/>
            <person name="Raudaskoski M."/>
            <person name="Salamov A."/>
            <person name="Schmutz J."/>
            <person name="Schwarze F.W.M.R."/>
            <person name="vanKuyk P.A."/>
            <person name="Horton J.S."/>
            <person name="Grigoriev I.V."/>
            <person name="Woesten H.A.B."/>
        </authorList>
    </citation>
    <scope>NUCLEOTIDE SEQUENCE [LARGE SCALE GENOMIC DNA]</scope>
    <source>
        <strain evidence="3">H4-8 / FGSC 9210</strain>
    </source>
</reference>
<dbReference type="RefSeq" id="XP_003036675.1">
    <property type="nucleotide sequence ID" value="XM_003036629.1"/>
</dbReference>
<name>D8PR51_SCHCM</name>
<feature type="region of interest" description="Disordered" evidence="1">
    <location>
        <begin position="91"/>
        <end position="174"/>
    </location>
</feature>
<feature type="region of interest" description="Disordered" evidence="1">
    <location>
        <begin position="202"/>
        <end position="228"/>
    </location>
</feature>
<dbReference type="HOGENOM" id="CLU_017237_0_0_1"/>
<feature type="compositionally biased region" description="Basic and acidic residues" evidence="1">
    <location>
        <begin position="326"/>
        <end position="344"/>
    </location>
</feature>
<feature type="region of interest" description="Disordered" evidence="1">
    <location>
        <begin position="282"/>
        <end position="344"/>
    </location>
</feature>
<dbReference type="InParanoid" id="D8PR51"/>
<dbReference type="KEGG" id="scm:SCHCO_01184989"/>
<feature type="compositionally biased region" description="Basic and acidic residues" evidence="1">
    <location>
        <begin position="163"/>
        <end position="174"/>
    </location>
</feature>
<gene>
    <name evidence="2" type="ORF">SCHCODRAFT_102823</name>
</gene>
<feature type="non-terminal residue" evidence="2">
    <location>
        <position position="812"/>
    </location>
</feature>
<evidence type="ECO:0000313" key="2">
    <source>
        <dbReference type="EMBL" id="EFJ01773.1"/>
    </source>
</evidence>
<dbReference type="OrthoDB" id="2537141at2759"/>
<feature type="compositionally biased region" description="Basic residues" evidence="1">
    <location>
        <begin position="212"/>
        <end position="223"/>
    </location>
</feature>
<feature type="region of interest" description="Disordered" evidence="1">
    <location>
        <begin position="381"/>
        <end position="418"/>
    </location>
</feature>
<feature type="compositionally biased region" description="Low complexity" evidence="1">
    <location>
        <begin position="409"/>
        <end position="418"/>
    </location>
</feature>
<dbReference type="VEuPathDB" id="FungiDB:SCHCODRAFT_01184989"/>
<sequence>MGPNCDPLDPGLLRKIDRTAKADKNIFLTSFLREQRENARTYAAQGQLEMKTWKEDTTPSQRQDTASNLHVHSPAISKPLSLIGFDTPVLKPRNRHKVQDTQRIDISPSRTPAKRAKKTAYVVDHLPSPASQSRSKPLDRRQLSPKAPRRSKAPMKSTSKKRIACDDHSDEDQVARLEERRERKRAKRAIVNPEKAEIVVEPGTSYSEAKERKGKGKAKAKRTKGSEKTPAAFALMHGFVATNVGKNRLTMKTPVPVGVFNKGKASEKTRVKDAPVNIRTKNTFSEGLFLQGTRKKEPTSKKRHRTPSTTSSSSATSSSRSRVRRHPENEFVHEKETLPSPMKDEAGRCVSEVWDIESEASEESKIRTLILDTGLRGWNVLASPQTPPAGGRSKGSPTSPPFADDFHVRSSPSLRPSQSASQCAWKGLALRPEAARSAVSHSKYFKQVNAVADDAPPTVDDVVGEAADTPAAWHYTEMPPPPRPVPAEHNSRHRALWGREPTPPAGAASSEDPSLTHPLPGALSNELKESHESVLDDGSFVTHNYFSECLAFSDGCMDDLPVHTNNLSGDFLLAAEAKSGVLNGDALALGWDIGYVALCADDAEATAGEVDGLEDVEHPVEDFIGDGFDSFLDMNDLDLADDLGEYPCDKGLDQVVSFVAGAFDDYTGVPPHHDLVHFEDGYFAAERYESSTCDEEGCTVDLRTRCDGYYSDVDYTERGDDWVAAGEWSDDSGGSLWIGQDPEVASELNEDDLSSSLATHLDVLHAFAEGKALLMGVPNTSEVLSVAHGRVSQAEADVARSLHDHWTPYRPL</sequence>
<proteinExistence type="predicted"/>
<feature type="compositionally biased region" description="Low complexity" evidence="1">
    <location>
        <begin position="307"/>
        <end position="320"/>
    </location>
</feature>
<evidence type="ECO:0000256" key="1">
    <source>
        <dbReference type="SAM" id="MobiDB-lite"/>
    </source>
</evidence>
<keyword evidence="3" id="KW-1185">Reference proteome</keyword>
<dbReference type="eggNOG" id="ENOG502STHZ">
    <property type="taxonomic scope" value="Eukaryota"/>
</dbReference>
<dbReference type="GeneID" id="9588098"/>
<dbReference type="EMBL" id="GL377302">
    <property type="protein sequence ID" value="EFJ01773.1"/>
    <property type="molecule type" value="Genomic_DNA"/>
</dbReference>
<dbReference type="AlphaFoldDB" id="D8PR51"/>